<dbReference type="EMBL" id="BGPR01025590">
    <property type="protein sequence ID" value="GBN94628.1"/>
    <property type="molecule type" value="Genomic_DNA"/>
</dbReference>
<feature type="compositionally biased region" description="Polar residues" evidence="1">
    <location>
        <begin position="60"/>
        <end position="78"/>
    </location>
</feature>
<reference evidence="2 3" key="1">
    <citation type="journal article" date="2019" name="Sci. Rep.">
        <title>Orb-weaving spider Araneus ventricosus genome elucidates the spidroin gene catalogue.</title>
        <authorList>
            <person name="Kono N."/>
            <person name="Nakamura H."/>
            <person name="Ohtoshi R."/>
            <person name="Moran D.A.P."/>
            <person name="Shinohara A."/>
            <person name="Yoshida Y."/>
            <person name="Fujiwara M."/>
            <person name="Mori M."/>
            <person name="Tomita M."/>
            <person name="Arakawa K."/>
        </authorList>
    </citation>
    <scope>NUCLEOTIDE SEQUENCE [LARGE SCALE GENOMIC DNA]</scope>
</reference>
<accession>A0A4Y2T1Y7</accession>
<protein>
    <submittedName>
        <fullName evidence="2">Uncharacterized protein</fullName>
    </submittedName>
</protein>
<feature type="region of interest" description="Disordered" evidence="1">
    <location>
        <begin position="46"/>
        <end position="78"/>
    </location>
</feature>
<gene>
    <name evidence="2" type="ORF">AVEN_115587_1</name>
</gene>
<sequence length="78" mass="8812">MVEIVDLSKIAGIEYYQKALECEDNLECFDDLSDNWEERLIENVVAQGTNSESEEESPSDDVTQQVEPTITAQQTLTL</sequence>
<comment type="caution">
    <text evidence="2">The sequence shown here is derived from an EMBL/GenBank/DDBJ whole genome shotgun (WGS) entry which is preliminary data.</text>
</comment>
<proteinExistence type="predicted"/>
<evidence type="ECO:0000313" key="2">
    <source>
        <dbReference type="EMBL" id="GBN94628.1"/>
    </source>
</evidence>
<evidence type="ECO:0000256" key="1">
    <source>
        <dbReference type="SAM" id="MobiDB-lite"/>
    </source>
</evidence>
<name>A0A4Y2T1Y7_ARAVE</name>
<evidence type="ECO:0000313" key="3">
    <source>
        <dbReference type="Proteomes" id="UP000499080"/>
    </source>
</evidence>
<keyword evidence="3" id="KW-1185">Reference proteome</keyword>
<dbReference type="OrthoDB" id="8066856at2759"/>
<dbReference type="AlphaFoldDB" id="A0A4Y2T1Y7"/>
<organism evidence="2 3">
    <name type="scientific">Araneus ventricosus</name>
    <name type="common">Orbweaver spider</name>
    <name type="synonym">Epeira ventricosa</name>
    <dbReference type="NCBI Taxonomy" id="182803"/>
    <lineage>
        <taxon>Eukaryota</taxon>
        <taxon>Metazoa</taxon>
        <taxon>Ecdysozoa</taxon>
        <taxon>Arthropoda</taxon>
        <taxon>Chelicerata</taxon>
        <taxon>Arachnida</taxon>
        <taxon>Araneae</taxon>
        <taxon>Araneomorphae</taxon>
        <taxon>Entelegynae</taxon>
        <taxon>Araneoidea</taxon>
        <taxon>Araneidae</taxon>
        <taxon>Araneus</taxon>
    </lineage>
</organism>
<dbReference type="Proteomes" id="UP000499080">
    <property type="component" value="Unassembled WGS sequence"/>
</dbReference>